<reference evidence="2" key="1">
    <citation type="submission" date="2019-05" db="EMBL/GenBank/DDBJ databases">
        <title>Whole genome sequencing of Pseudanabaena catenata USMAC16.</title>
        <authorList>
            <person name="Khan Z."/>
            <person name="Omar W.M."/>
            <person name="Convey P."/>
            <person name="Merican F."/>
            <person name="Najimudin N."/>
        </authorList>
    </citation>
    <scope>NUCLEOTIDE SEQUENCE</scope>
    <source>
        <strain evidence="2">USMAC16</strain>
    </source>
</reference>
<sequence length="537" mass="60680">MPEARLSFAEHYHERTKYAPETLARKSQGLDWNTQPSPYKDYKIGTVYDLKPYLTEEIQSDRDGLLASRWRRLSRLLFCSYGLTARVPTVTGEDFYLRSAPSAGGLYPAEVYLISAGTPLLSAGIYNYQVRTHSLIHFWQDSNVWVNLQKACFGHPTLQNTRMVIAITAVFQRSAWRYQDRAYRRIFLDTGHLLGNIELASSIEDYQSYLIGGFDDEAVNELLFLDKQVEGAIAIAPIVDLQDEERTGRGQESREPMQRLNMPKGLMTAFPSPVVSSYPQISDGELLAYLHQATQIAEMPKQKAILEPASPIEINAQSDQGNKPDLDKYNFPFCSKVSTATESIHWGDDLEMLENTILQRRSTREYSGAKLELAELKAILDFTYQPQHYTDQGLDGSPDYFDLSLIETFVAVTGVEDLEEGCYYYAPKSQELRQIRFKNFREELHYLCLGQELGRDAGAVIFHTADLQKAVTKYGDRVYRYLHMDAGHLGQRLNLAAIGLGVGVSGIAGFFDDLVNEVLGIPNDEAVLYITTLGRPR</sequence>
<gene>
    <name evidence="2" type="ORF">FEV09_18315</name>
</gene>
<dbReference type="SUPFAM" id="SSF55469">
    <property type="entry name" value="FMN-dependent nitroreductase-like"/>
    <property type="match status" value="2"/>
</dbReference>
<dbReference type="PANTHER" id="PTHR42741:SF3">
    <property type="entry name" value="NITROREDUCTASE FAMILY PROTEIN"/>
    <property type="match status" value="1"/>
</dbReference>
<dbReference type="InterPro" id="IPR029479">
    <property type="entry name" value="Nitroreductase"/>
</dbReference>
<comment type="caution">
    <text evidence="2">The sequence shown here is derived from an EMBL/GenBank/DDBJ whole genome shotgun (WGS) entry which is preliminary data.</text>
</comment>
<evidence type="ECO:0000313" key="3">
    <source>
        <dbReference type="Proteomes" id="UP001152872"/>
    </source>
</evidence>
<dbReference type="GO" id="GO:0016491">
    <property type="term" value="F:oxidoreductase activity"/>
    <property type="evidence" value="ECO:0007669"/>
    <property type="project" value="InterPro"/>
</dbReference>
<protein>
    <submittedName>
        <fullName evidence="2">SagB/ThcOx family dehydrogenase</fullName>
    </submittedName>
</protein>
<evidence type="ECO:0000313" key="2">
    <source>
        <dbReference type="EMBL" id="MDG3496498.1"/>
    </source>
</evidence>
<dbReference type="PANTHER" id="PTHR42741">
    <property type="entry name" value="NITROREDUCTASE FAMILY PROTEIN"/>
    <property type="match status" value="1"/>
</dbReference>
<name>A0A9X4RIX0_9CYAN</name>
<feature type="domain" description="Nitroreductase" evidence="1">
    <location>
        <begin position="357"/>
        <end position="535"/>
    </location>
</feature>
<dbReference type="EMBL" id="VBTY01000191">
    <property type="protein sequence ID" value="MDG3496498.1"/>
    <property type="molecule type" value="Genomic_DNA"/>
</dbReference>
<dbReference type="AlphaFoldDB" id="A0A9X4RIX0"/>
<dbReference type="NCBIfam" id="TIGR03605">
    <property type="entry name" value="antibiot_sagB"/>
    <property type="match status" value="2"/>
</dbReference>
<organism evidence="2 3">
    <name type="scientific">Pseudanabaena catenata USMAC16</name>
    <dbReference type="NCBI Taxonomy" id="1855837"/>
    <lineage>
        <taxon>Bacteria</taxon>
        <taxon>Bacillati</taxon>
        <taxon>Cyanobacteriota</taxon>
        <taxon>Cyanophyceae</taxon>
        <taxon>Pseudanabaenales</taxon>
        <taxon>Pseudanabaenaceae</taxon>
        <taxon>Pseudanabaena</taxon>
    </lineage>
</organism>
<dbReference type="Proteomes" id="UP001152872">
    <property type="component" value="Unassembled WGS sequence"/>
</dbReference>
<evidence type="ECO:0000259" key="1">
    <source>
        <dbReference type="Pfam" id="PF00881"/>
    </source>
</evidence>
<dbReference type="Pfam" id="PF00881">
    <property type="entry name" value="Nitroreductase"/>
    <property type="match status" value="2"/>
</dbReference>
<dbReference type="InterPro" id="IPR020051">
    <property type="entry name" value="SagB-type_dehydrogenase"/>
</dbReference>
<dbReference type="CDD" id="cd02142">
    <property type="entry name" value="McbC_SagB-like_oxidoreductase"/>
    <property type="match status" value="2"/>
</dbReference>
<dbReference type="RefSeq" id="WP_009628679.1">
    <property type="nucleotide sequence ID" value="NZ_VBTY01000191.1"/>
</dbReference>
<dbReference type="InterPro" id="IPR000415">
    <property type="entry name" value="Nitroreductase-like"/>
</dbReference>
<dbReference type="Gene3D" id="3.40.109.10">
    <property type="entry name" value="NADH Oxidase"/>
    <property type="match status" value="2"/>
</dbReference>
<proteinExistence type="predicted"/>
<keyword evidence="3" id="KW-1185">Reference proteome</keyword>
<accession>A0A9X4RIX0</accession>
<feature type="domain" description="Nitroreductase" evidence="1">
    <location>
        <begin position="98"/>
        <end position="235"/>
    </location>
</feature>